<reference evidence="2 3" key="1">
    <citation type="journal article" date="2018" name="Sci. Rep.">
        <title>Genomic signatures of local adaptation to the degree of environmental predictability in rotifers.</title>
        <authorList>
            <person name="Franch-Gras L."/>
            <person name="Hahn C."/>
            <person name="Garcia-Roger E.M."/>
            <person name="Carmona M.J."/>
            <person name="Serra M."/>
            <person name="Gomez A."/>
        </authorList>
    </citation>
    <scope>NUCLEOTIDE SEQUENCE [LARGE SCALE GENOMIC DNA]</scope>
    <source>
        <strain evidence="2">HYR1</strain>
    </source>
</reference>
<keyword evidence="1" id="KW-0472">Membrane</keyword>
<comment type="caution">
    <text evidence="2">The sequence shown here is derived from an EMBL/GenBank/DDBJ whole genome shotgun (WGS) entry which is preliminary data.</text>
</comment>
<keyword evidence="3" id="KW-1185">Reference proteome</keyword>
<keyword evidence="1" id="KW-1133">Transmembrane helix</keyword>
<accession>A0A3M7PJR4</accession>
<keyword evidence="1" id="KW-0812">Transmembrane</keyword>
<protein>
    <submittedName>
        <fullName evidence="2">Uncharacterized protein</fullName>
    </submittedName>
</protein>
<evidence type="ECO:0000313" key="3">
    <source>
        <dbReference type="Proteomes" id="UP000276133"/>
    </source>
</evidence>
<organism evidence="2 3">
    <name type="scientific">Brachionus plicatilis</name>
    <name type="common">Marine rotifer</name>
    <name type="synonym">Brachionus muelleri</name>
    <dbReference type="NCBI Taxonomy" id="10195"/>
    <lineage>
        <taxon>Eukaryota</taxon>
        <taxon>Metazoa</taxon>
        <taxon>Spiralia</taxon>
        <taxon>Gnathifera</taxon>
        <taxon>Rotifera</taxon>
        <taxon>Eurotatoria</taxon>
        <taxon>Monogononta</taxon>
        <taxon>Pseudotrocha</taxon>
        <taxon>Ploima</taxon>
        <taxon>Brachionidae</taxon>
        <taxon>Brachionus</taxon>
    </lineage>
</organism>
<gene>
    <name evidence="2" type="ORF">BpHYR1_024844</name>
</gene>
<name>A0A3M7PJR4_BRAPC</name>
<proteinExistence type="predicted"/>
<feature type="transmembrane region" description="Helical" evidence="1">
    <location>
        <begin position="40"/>
        <end position="60"/>
    </location>
</feature>
<dbReference type="EMBL" id="REGN01010255">
    <property type="protein sequence ID" value="RMZ99375.1"/>
    <property type="molecule type" value="Genomic_DNA"/>
</dbReference>
<sequence>MALQILLNSVQIIRIAAHIPRRYSLHLLTSALPLKNKISILFWLCKYSIALANLSYLILFEH</sequence>
<dbReference type="AlphaFoldDB" id="A0A3M7PJR4"/>
<dbReference type="Proteomes" id="UP000276133">
    <property type="component" value="Unassembled WGS sequence"/>
</dbReference>
<evidence type="ECO:0000256" key="1">
    <source>
        <dbReference type="SAM" id="Phobius"/>
    </source>
</evidence>
<evidence type="ECO:0000313" key="2">
    <source>
        <dbReference type="EMBL" id="RMZ99375.1"/>
    </source>
</evidence>